<evidence type="ECO:0000256" key="5">
    <source>
        <dbReference type="ARBA" id="ARBA00011193"/>
    </source>
</evidence>
<feature type="active site" description="Proton acceptor" evidence="8 9">
    <location>
        <position position="25"/>
    </location>
</feature>
<comment type="pathway">
    <text evidence="3 8">Metabolic intermediate biosynthesis; chorismate biosynthesis; chorismate from D-erythrose 4-phosphate and phosphoenolpyruvate: step 3/7.</text>
</comment>
<dbReference type="PIRSF" id="PIRSF001399">
    <property type="entry name" value="DHquinase_II"/>
    <property type="match status" value="1"/>
</dbReference>
<dbReference type="Gene3D" id="3.40.50.9100">
    <property type="entry name" value="Dehydroquinase, class II"/>
    <property type="match status" value="1"/>
</dbReference>
<dbReference type="HAMAP" id="MF_00169">
    <property type="entry name" value="AroQ"/>
    <property type="match status" value="1"/>
</dbReference>
<dbReference type="GO" id="GO:0009423">
    <property type="term" value="P:chorismate biosynthetic process"/>
    <property type="evidence" value="ECO:0007669"/>
    <property type="project" value="UniProtKB-UniRule"/>
</dbReference>
<dbReference type="Pfam" id="PF01220">
    <property type="entry name" value="DHquinase_II"/>
    <property type="match status" value="1"/>
</dbReference>
<dbReference type="NCBIfam" id="NF003806">
    <property type="entry name" value="PRK05395.1-3"/>
    <property type="match status" value="1"/>
</dbReference>
<dbReference type="GO" id="GO:0009073">
    <property type="term" value="P:aromatic amino acid family biosynthetic process"/>
    <property type="evidence" value="ECO:0007669"/>
    <property type="project" value="UniProtKB-KW"/>
</dbReference>
<evidence type="ECO:0000256" key="6">
    <source>
        <dbReference type="ARBA" id="ARBA00012060"/>
    </source>
</evidence>
<feature type="site" description="Transition state stabilizer" evidence="8 11">
    <location>
        <position position="20"/>
    </location>
</feature>
<keyword evidence="8" id="KW-0057">Aromatic amino acid biosynthesis</keyword>
<dbReference type="Proteomes" id="UP000075260">
    <property type="component" value="Unassembled WGS sequence"/>
</dbReference>
<accession>A0A150Q0B9</accession>
<evidence type="ECO:0000256" key="2">
    <source>
        <dbReference type="ARBA" id="ARBA00003924"/>
    </source>
</evidence>
<keyword evidence="8" id="KW-0028">Amino-acid biosynthesis</keyword>
<feature type="binding site" evidence="8 10">
    <location>
        <position position="90"/>
    </location>
    <ligand>
        <name>substrate</name>
    </ligand>
</feature>
<reference evidence="12 13" key="1">
    <citation type="submission" date="2014-02" db="EMBL/GenBank/DDBJ databases">
        <title>The small core and large imbalanced accessory genome model reveals a collaborative survival strategy of Sorangium cellulosum strains in nature.</title>
        <authorList>
            <person name="Han K."/>
            <person name="Peng R."/>
            <person name="Blom J."/>
            <person name="Li Y.-Z."/>
        </authorList>
    </citation>
    <scope>NUCLEOTIDE SEQUENCE [LARGE SCALE GENOMIC DNA]</scope>
    <source>
        <strain evidence="12 13">So0008-312</strain>
    </source>
</reference>
<evidence type="ECO:0000256" key="10">
    <source>
        <dbReference type="PIRSR" id="PIRSR001399-2"/>
    </source>
</evidence>
<dbReference type="OrthoDB" id="9790793at2"/>
<gene>
    <name evidence="8" type="primary">aroQ</name>
    <name evidence="12" type="ORF">BE15_02905</name>
</gene>
<dbReference type="RefSeq" id="WP_061613075.1">
    <property type="nucleotide sequence ID" value="NZ_CP162579.1"/>
</dbReference>
<dbReference type="EMBL" id="JEMA01001192">
    <property type="protein sequence ID" value="KYF61392.1"/>
    <property type="molecule type" value="Genomic_DNA"/>
</dbReference>
<dbReference type="NCBIfam" id="NF003805">
    <property type="entry name" value="PRK05395.1-2"/>
    <property type="match status" value="1"/>
</dbReference>
<dbReference type="InterPro" id="IPR001874">
    <property type="entry name" value="DHquinase_II"/>
</dbReference>
<evidence type="ECO:0000256" key="4">
    <source>
        <dbReference type="ARBA" id="ARBA00011037"/>
    </source>
</evidence>
<feature type="binding site" evidence="8 10">
    <location>
        <position position="114"/>
    </location>
    <ligand>
        <name>substrate</name>
    </ligand>
</feature>
<evidence type="ECO:0000313" key="12">
    <source>
        <dbReference type="EMBL" id="KYF61392.1"/>
    </source>
</evidence>
<feature type="binding site" evidence="8 10">
    <location>
        <position position="77"/>
    </location>
    <ligand>
        <name>substrate</name>
    </ligand>
</feature>
<comment type="caution">
    <text evidence="12">The sequence shown here is derived from an EMBL/GenBank/DDBJ whole genome shotgun (WGS) entry which is preliminary data.</text>
</comment>
<feature type="binding site" evidence="8 10">
    <location>
        <begin position="104"/>
        <end position="105"/>
    </location>
    <ligand>
        <name>substrate</name>
    </ligand>
</feature>
<dbReference type="GO" id="GO:0008652">
    <property type="term" value="P:amino acid biosynthetic process"/>
    <property type="evidence" value="ECO:0007669"/>
    <property type="project" value="UniProtKB-KW"/>
</dbReference>
<comment type="subunit">
    <text evidence="5 8">Homododecamer.</text>
</comment>
<dbReference type="SUPFAM" id="SSF52304">
    <property type="entry name" value="Type II 3-dehydroquinate dehydratase"/>
    <property type="match status" value="1"/>
</dbReference>
<dbReference type="GO" id="GO:0003855">
    <property type="term" value="F:3-dehydroquinate dehydratase activity"/>
    <property type="evidence" value="ECO:0007669"/>
    <property type="project" value="UniProtKB-UniRule"/>
</dbReference>
<dbReference type="UniPathway" id="UPA00053">
    <property type="reaction ID" value="UER00086"/>
</dbReference>
<dbReference type="InterPro" id="IPR036441">
    <property type="entry name" value="DHquinase_II_sf"/>
</dbReference>
<evidence type="ECO:0000256" key="11">
    <source>
        <dbReference type="PIRSR" id="PIRSR001399-3"/>
    </source>
</evidence>
<dbReference type="AlphaFoldDB" id="A0A150Q0B9"/>
<evidence type="ECO:0000256" key="7">
    <source>
        <dbReference type="ARBA" id="ARBA00023239"/>
    </source>
</evidence>
<evidence type="ECO:0000256" key="9">
    <source>
        <dbReference type="PIRSR" id="PIRSR001399-1"/>
    </source>
</evidence>
<dbReference type="CDD" id="cd00466">
    <property type="entry name" value="DHQase_II"/>
    <property type="match status" value="1"/>
</dbReference>
<dbReference type="PROSITE" id="PS01029">
    <property type="entry name" value="DEHYDROQUINASE_II"/>
    <property type="match status" value="1"/>
</dbReference>
<protein>
    <recommendedName>
        <fullName evidence="6 8">3-dehydroquinate dehydratase</fullName>
        <shortName evidence="8">3-dehydroquinase</shortName>
        <ecNumber evidence="6 8">4.2.1.10</ecNumber>
    </recommendedName>
    <alternativeName>
        <fullName evidence="8">Type II DHQase</fullName>
    </alternativeName>
</protein>
<dbReference type="PANTHER" id="PTHR21272:SF3">
    <property type="entry name" value="CATABOLIC 3-DEHYDROQUINASE"/>
    <property type="match status" value="1"/>
</dbReference>
<organism evidence="12 13">
    <name type="scientific">Sorangium cellulosum</name>
    <name type="common">Polyangium cellulosum</name>
    <dbReference type="NCBI Taxonomy" id="56"/>
    <lineage>
        <taxon>Bacteria</taxon>
        <taxon>Pseudomonadati</taxon>
        <taxon>Myxococcota</taxon>
        <taxon>Polyangia</taxon>
        <taxon>Polyangiales</taxon>
        <taxon>Polyangiaceae</taxon>
        <taxon>Sorangium</taxon>
    </lineage>
</organism>
<evidence type="ECO:0000256" key="8">
    <source>
        <dbReference type="HAMAP-Rule" id="MF_00169"/>
    </source>
</evidence>
<feature type="binding site" evidence="8 10">
    <location>
        <position position="83"/>
    </location>
    <ligand>
        <name>substrate</name>
    </ligand>
</feature>
<evidence type="ECO:0000256" key="3">
    <source>
        <dbReference type="ARBA" id="ARBA00004902"/>
    </source>
</evidence>
<dbReference type="NCBIfam" id="NF003807">
    <property type="entry name" value="PRK05395.1-4"/>
    <property type="match status" value="1"/>
</dbReference>
<dbReference type="EC" id="4.2.1.10" evidence="6 8"/>
<comment type="similarity">
    <text evidence="4 8">Belongs to the type-II 3-dehydroquinase family.</text>
</comment>
<feature type="active site" description="Proton donor" evidence="8 9">
    <location>
        <position position="103"/>
    </location>
</feature>
<name>A0A150Q0B9_SORCE</name>
<dbReference type="GO" id="GO:0019631">
    <property type="term" value="P:quinate catabolic process"/>
    <property type="evidence" value="ECO:0007669"/>
    <property type="project" value="TreeGrafter"/>
</dbReference>
<sequence>MSGFRISVISGPNLDRLGKREPAIYGTATLDDIHRAVEEAAKAHGASVSCMQSNCEGELVTAISHAGDRGFHGILLNAGAYTHTSIALYDAIRAGALPTVEVHISNPDAREPFRRRSRIAPACMARVAGFGPSSYVLGLLGLLGHLEKARPDERG</sequence>
<keyword evidence="7 8" id="KW-0456">Lyase</keyword>
<dbReference type="InterPro" id="IPR018509">
    <property type="entry name" value="DHquinase_II_CS"/>
</dbReference>
<evidence type="ECO:0000313" key="13">
    <source>
        <dbReference type="Proteomes" id="UP000075260"/>
    </source>
</evidence>
<dbReference type="PANTHER" id="PTHR21272">
    <property type="entry name" value="CATABOLIC 3-DEHYDROQUINASE"/>
    <property type="match status" value="1"/>
</dbReference>
<comment type="function">
    <text evidence="2 8">Catalyzes a trans-dehydration via an enolate intermediate.</text>
</comment>
<comment type="catalytic activity">
    <reaction evidence="1 8">
        <text>3-dehydroquinate = 3-dehydroshikimate + H2O</text>
        <dbReference type="Rhea" id="RHEA:21096"/>
        <dbReference type="ChEBI" id="CHEBI:15377"/>
        <dbReference type="ChEBI" id="CHEBI:16630"/>
        <dbReference type="ChEBI" id="CHEBI:32364"/>
        <dbReference type="EC" id="4.2.1.10"/>
    </reaction>
</comment>
<evidence type="ECO:0000256" key="1">
    <source>
        <dbReference type="ARBA" id="ARBA00001864"/>
    </source>
</evidence>
<proteinExistence type="inferred from homology"/>